<dbReference type="AlphaFoldDB" id="A0A9X3WHC8"/>
<organism evidence="4 5">
    <name type="scientific">Aquibacillus salsiterrae</name>
    <dbReference type="NCBI Taxonomy" id="2950439"/>
    <lineage>
        <taxon>Bacteria</taxon>
        <taxon>Bacillati</taxon>
        <taxon>Bacillota</taxon>
        <taxon>Bacilli</taxon>
        <taxon>Bacillales</taxon>
        <taxon>Bacillaceae</taxon>
        <taxon>Aquibacillus</taxon>
    </lineage>
</organism>
<evidence type="ECO:0000313" key="5">
    <source>
        <dbReference type="Proteomes" id="UP001145069"/>
    </source>
</evidence>
<dbReference type="RefSeq" id="WP_272446544.1">
    <property type="nucleotide sequence ID" value="NZ_JAMQKC010000009.1"/>
</dbReference>
<evidence type="ECO:0000256" key="1">
    <source>
        <dbReference type="PROSITE-ProRule" id="PRU00285"/>
    </source>
</evidence>
<dbReference type="EMBL" id="JAMQKC010000009">
    <property type="protein sequence ID" value="MDC3417479.1"/>
    <property type="molecule type" value="Genomic_DNA"/>
</dbReference>
<dbReference type="CDD" id="cd06464">
    <property type="entry name" value="ACD_sHsps-like"/>
    <property type="match status" value="1"/>
</dbReference>
<comment type="similarity">
    <text evidence="1 2">Belongs to the small heat shock protein (HSP20) family.</text>
</comment>
<evidence type="ECO:0000259" key="3">
    <source>
        <dbReference type="PROSITE" id="PS01031"/>
    </source>
</evidence>
<dbReference type="Pfam" id="PF00011">
    <property type="entry name" value="HSP20"/>
    <property type="match status" value="1"/>
</dbReference>
<name>A0A9X3WHC8_9BACI</name>
<dbReference type="Proteomes" id="UP001145069">
    <property type="component" value="Unassembled WGS sequence"/>
</dbReference>
<dbReference type="Gene3D" id="2.60.40.790">
    <property type="match status" value="1"/>
</dbReference>
<comment type="caution">
    <text evidence="4">The sequence shown here is derived from an EMBL/GenBank/DDBJ whole genome shotgun (WGS) entry which is preliminary data.</text>
</comment>
<proteinExistence type="inferred from homology"/>
<keyword evidence="5" id="KW-1185">Reference proteome</keyword>
<dbReference type="PROSITE" id="PS01031">
    <property type="entry name" value="SHSP"/>
    <property type="match status" value="1"/>
</dbReference>
<dbReference type="SUPFAM" id="SSF49764">
    <property type="entry name" value="HSP20-like chaperones"/>
    <property type="match status" value="1"/>
</dbReference>
<evidence type="ECO:0000256" key="2">
    <source>
        <dbReference type="RuleBase" id="RU003616"/>
    </source>
</evidence>
<accession>A0A9X3WHC8</accession>
<sequence length="124" mass="14254">MDVSIHSDKFKNLHDLVMIDTTVTEDKEIARPQIPQMNLYKLDQQLICLINLPGLREPSDVEITVDNTILHIRGILDLQQDDCLVIKNEIIEGEFARTIELPFPIKKQTPTNITYQNGLLKLVF</sequence>
<evidence type="ECO:0000313" key="4">
    <source>
        <dbReference type="EMBL" id="MDC3417479.1"/>
    </source>
</evidence>
<dbReference type="InterPro" id="IPR002068">
    <property type="entry name" value="A-crystallin/Hsp20_dom"/>
</dbReference>
<feature type="domain" description="SHSP" evidence="3">
    <location>
        <begin position="28"/>
        <end position="124"/>
    </location>
</feature>
<reference evidence="4" key="1">
    <citation type="submission" date="2022-06" db="EMBL/GenBank/DDBJ databases">
        <title>Aquibacillus sp. a new bacterium isolated from soil saline samples.</title>
        <authorList>
            <person name="Galisteo C."/>
            <person name="De La Haba R."/>
            <person name="Sanchez-Porro C."/>
            <person name="Ventosa A."/>
        </authorList>
    </citation>
    <scope>NUCLEOTIDE SEQUENCE</scope>
    <source>
        <strain evidence="4">3ASR75-54</strain>
    </source>
</reference>
<protein>
    <submittedName>
        <fullName evidence="4">Hsp20 family protein</fullName>
    </submittedName>
</protein>
<dbReference type="InterPro" id="IPR008978">
    <property type="entry name" value="HSP20-like_chaperone"/>
</dbReference>
<gene>
    <name evidence="4" type="ORF">NC799_11285</name>
</gene>